<dbReference type="HOGENOM" id="CLU_2705510_0_0_1"/>
<sequence length="73" mass="8084">MDGDDDDDDDDDDDERCRTARRLLCCTKVLDDSGISPASQETKRTWLTRLQTSSQTCVAEQRRRFGASPGSGG</sequence>
<dbReference type="EMBL" id="KN275957">
    <property type="protein sequence ID" value="KGM92750.1"/>
    <property type="molecule type" value="Genomic_DNA"/>
</dbReference>
<proteinExistence type="predicted"/>
<dbReference type="VEuPathDB" id="FungiDB:PADG_11208"/>
<accession>A0A0A0HZJ8</accession>
<dbReference type="RefSeq" id="XP_010756803.1">
    <property type="nucleotide sequence ID" value="XM_010758501.1"/>
</dbReference>
<dbReference type="GeneID" id="22587105"/>
<evidence type="ECO:0000313" key="1">
    <source>
        <dbReference type="EMBL" id="KGM92750.1"/>
    </source>
</evidence>
<dbReference type="AlphaFoldDB" id="A0A0A0HZJ8"/>
<dbReference type="KEGG" id="pbn:PADG_11208"/>
<evidence type="ECO:0000313" key="2">
    <source>
        <dbReference type="Proteomes" id="UP000001628"/>
    </source>
</evidence>
<gene>
    <name evidence="1" type="ORF">PADG_11208</name>
</gene>
<name>A0A0A0HZJ8_PARBD</name>
<reference evidence="1 2" key="1">
    <citation type="journal article" date="2011" name="PLoS Genet.">
        <title>Comparative genomic analysis of human fungal pathogens causing paracoccidioidomycosis.</title>
        <authorList>
            <person name="Desjardins C.A."/>
            <person name="Champion M.D."/>
            <person name="Holder J.W."/>
            <person name="Muszewska A."/>
            <person name="Goldberg J."/>
            <person name="Bailao A.M."/>
            <person name="Brigido M.M."/>
            <person name="Ferreira M.E."/>
            <person name="Garcia A.M."/>
            <person name="Grynberg M."/>
            <person name="Gujja S."/>
            <person name="Heiman D.I."/>
            <person name="Henn M.R."/>
            <person name="Kodira C.D."/>
            <person name="Leon-Narvaez H."/>
            <person name="Longo L.V."/>
            <person name="Ma L.J."/>
            <person name="Malavazi I."/>
            <person name="Matsuo A.L."/>
            <person name="Morais F.V."/>
            <person name="Pereira M."/>
            <person name="Rodriguez-Brito S."/>
            <person name="Sakthikumar S."/>
            <person name="Salem-Izacc S.M."/>
            <person name="Sykes S.M."/>
            <person name="Teixeira M.M."/>
            <person name="Vallejo M.C."/>
            <person name="Walter M.E."/>
            <person name="Yandava C."/>
            <person name="Young S."/>
            <person name="Zeng Q."/>
            <person name="Zucker J."/>
            <person name="Felipe M.S."/>
            <person name="Goldman G.H."/>
            <person name="Haas B.J."/>
            <person name="McEwen J.G."/>
            <person name="Nino-Vega G."/>
            <person name="Puccia R."/>
            <person name="San-Blas G."/>
            <person name="Soares C.M."/>
            <person name="Birren B.W."/>
            <person name="Cuomo C.A."/>
        </authorList>
    </citation>
    <scope>NUCLEOTIDE SEQUENCE [LARGE SCALE GENOMIC DNA]</scope>
    <source>
        <strain evidence="1 2">Pb18</strain>
    </source>
</reference>
<dbReference type="Proteomes" id="UP000001628">
    <property type="component" value="Unassembled WGS sequence"/>
</dbReference>
<protein>
    <submittedName>
        <fullName evidence="1">Uncharacterized protein</fullName>
    </submittedName>
</protein>
<keyword evidence="2" id="KW-1185">Reference proteome</keyword>
<dbReference type="InParanoid" id="A0A0A0HZJ8"/>
<organism evidence="1 2">
    <name type="scientific">Paracoccidioides brasiliensis (strain Pb18)</name>
    <dbReference type="NCBI Taxonomy" id="502780"/>
    <lineage>
        <taxon>Eukaryota</taxon>
        <taxon>Fungi</taxon>
        <taxon>Dikarya</taxon>
        <taxon>Ascomycota</taxon>
        <taxon>Pezizomycotina</taxon>
        <taxon>Eurotiomycetes</taxon>
        <taxon>Eurotiomycetidae</taxon>
        <taxon>Onygenales</taxon>
        <taxon>Ajellomycetaceae</taxon>
        <taxon>Paracoccidioides</taxon>
    </lineage>
</organism>